<evidence type="ECO:0000313" key="3">
    <source>
        <dbReference type="Proteomes" id="UP000229901"/>
    </source>
</evidence>
<dbReference type="EMBL" id="PFAP01000052">
    <property type="protein sequence ID" value="PIR93586.1"/>
    <property type="molecule type" value="Genomic_DNA"/>
</dbReference>
<keyword evidence="1" id="KW-0472">Membrane</keyword>
<accession>A0A2H0V3B5</accession>
<dbReference type="AlphaFoldDB" id="A0A2H0V3B5"/>
<proteinExistence type="predicted"/>
<keyword evidence="1" id="KW-0812">Transmembrane</keyword>
<organism evidence="2 3">
    <name type="scientific">Candidatus Falkowbacteria bacterium CG10_big_fil_rev_8_21_14_0_10_39_11</name>
    <dbReference type="NCBI Taxonomy" id="1974565"/>
    <lineage>
        <taxon>Bacteria</taxon>
        <taxon>Candidatus Falkowiibacteriota</taxon>
    </lineage>
</organism>
<name>A0A2H0V3B5_9BACT</name>
<evidence type="ECO:0000313" key="2">
    <source>
        <dbReference type="EMBL" id="PIR93586.1"/>
    </source>
</evidence>
<feature type="transmembrane region" description="Helical" evidence="1">
    <location>
        <begin position="41"/>
        <end position="62"/>
    </location>
</feature>
<sequence>MKTQFNQKLKNINTSIRSTITEVKENNNKYIAQKPGVISTYVLLFFVVVTWIGLLLFIWLPFRDPDLLGLGLFIGIMFLIAFLLLFYSGYSRLKHLNHPDQYYLLFVPEALIERRGGQVNIIAKEDLVRAQNDTIWNVETLLYTTIPVVVYKLKNNEAKHLLADEFDPKIVGQINKFYNLKQNI</sequence>
<reference evidence="3" key="1">
    <citation type="submission" date="2017-09" db="EMBL/GenBank/DDBJ databases">
        <title>Depth-based differentiation of microbial function through sediment-hosted aquifers and enrichment of novel symbionts in the deep terrestrial subsurface.</title>
        <authorList>
            <person name="Probst A.J."/>
            <person name="Ladd B."/>
            <person name="Jarett J.K."/>
            <person name="Geller-Mcgrath D.E."/>
            <person name="Sieber C.M.K."/>
            <person name="Emerson J.B."/>
            <person name="Anantharaman K."/>
            <person name="Thomas B.C."/>
            <person name="Malmstrom R."/>
            <person name="Stieglmeier M."/>
            <person name="Klingl A."/>
            <person name="Woyke T."/>
            <person name="Ryan C.M."/>
            <person name="Banfield J.F."/>
        </authorList>
    </citation>
    <scope>NUCLEOTIDE SEQUENCE [LARGE SCALE GENOMIC DNA]</scope>
</reference>
<protein>
    <submittedName>
        <fullName evidence="2">Uncharacterized protein</fullName>
    </submittedName>
</protein>
<dbReference type="Proteomes" id="UP000229901">
    <property type="component" value="Unassembled WGS sequence"/>
</dbReference>
<feature type="transmembrane region" description="Helical" evidence="1">
    <location>
        <begin position="68"/>
        <end position="87"/>
    </location>
</feature>
<evidence type="ECO:0000256" key="1">
    <source>
        <dbReference type="SAM" id="Phobius"/>
    </source>
</evidence>
<keyword evidence="1" id="KW-1133">Transmembrane helix</keyword>
<gene>
    <name evidence="2" type="ORF">COT97_05870</name>
</gene>
<comment type="caution">
    <text evidence="2">The sequence shown here is derived from an EMBL/GenBank/DDBJ whole genome shotgun (WGS) entry which is preliminary data.</text>
</comment>